<dbReference type="PROSITE" id="PS50005">
    <property type="entry name" value="TPR"/>
    <property type="match status" value="4"/>
</dbReference>
<feature type="repeat" description="TPR" evidence="3">
    <location>
        <begin position="471"/>
        <end position="504"/>
    </location>
</feature>
<keyword evidence="4" id="KW-1133">Transmembrane helix</keyword>
<evidence type="ECO:0000313" key="6">
    <source>
        <dbReference type="Proteomes" id="UP001157733"/>
    </source>
</evidence>
<feature type="transmembrane region" description="Helical" evidence="4">
    <location>
        <begin position="359"/>
        <end position="379"/>
    </location>
</feature>
<dbReference type="RefSeq" id="WP_282010239.1">
    <property type="nucleotide sequence ID" value="NZ_OX336137.1"/>
</dbReference>
<evidence type="ECO:0000256" key="4">
    <source>
        <dbReference type="SAM" id="Phobius"/>
    </source>
</evidence>
<dbReference type="Pfam" id="PF13374">
    <property type="entry name" value="TPR_10"/>
    <property type="match status" value="1"/>
</dbReference>
<dbReference type="SUPFAM" id="SSF48452">
    <property type="entry name" value="TPR-like"/>
    <property type="match status" value="1"/>
</dbReference>
<dbReference type="PANTHER" id="PTHR44227:SF3">
    <property type="entry name" value="PROTEIN O-MANNOSYL-TRANSFERASE TMTC4"/>
    <property type="match status" value="1"/>
</dbReference>
<dbReference type="Pfam" id="PF13424">
    <property type="entry name" value="TPR_12"/>
    <property type="match status" value="1"/>
</dbReference>
<feature type="repeat" description="TPR" evidence="3">
    <location>
        <begin position="538"/>
        <end position="571"/>
    </location>
</feature>
<gene>
    <name evidence="5" type="ORF">NSPWAT_0430</name>
</gene>
<organism evidence="5 6">
    <name type="scientific">Nitrospina watsonii</name>
    <dbReference type="NCBI Taxonomy" id="1323948"/>
    <lineage>
        <taxon>Bacteria</taxon>
        <taxon>Pseudomonadati</taxon>
        <taxon>Nitrospinota/Tectimicrobiota group</taxon>
        <taxon>Nitrospinota</taxon>
        <taxon>Nitrospinia</taxon>
        <taxon>Nitrospinales</taxon>
        <taxon>Nitrospinaceae</taxon>
        <taxon>Nitrospina</taxon>
    </lineage>
</organism>
<feature type="transmembrane region" description="Helical" evidence="4">
    <location>
        <begin position="160"/>
        <end position="180"/>
    </location>
</feature>
<accession>A0ABM9HAU8</accession>
<name>A0ABM9HAU8_9BACT</name>
<feature type="repeat" description="TPR" evidence="3">
    <location>
        <begin position="437"/>
        <end position="470"/>
    </location>
</feature>
<dbReference type="EMBL" id="OX336137">
    <property type="protein sequence ID" value="CAI2717289.1"/>
    <property type="molecule type" value="Genomic_DNA"/>
</dbReference>
<keyword evidence="4" id="KW-0812">Transmembrane</keyword>
<dbReference type="PANTHER" id="PTHR44227">
    <property type="match status" value="1"/>
</dbReference>
<feature type="repeat" description="TPR" evidence="3">
    <location>
        <begin position="572"/>
        <end position="605"/>
    </location>
</feature>
<sequence>MTPRTSGGTSRQMLPLVFLALLFFVLVVFWAALDNGFVDWDDNGYVLNNPMIRSLAPSHLFDMLTTLDRFYWQPVTWLSHAIDYQLFGLNPAGHHFISIVLHGINAFLFFLLIQYFVDRAYPDLKGRYVTIFLSAWVALLFAVHPLRVESVVWAAERKDLLCALFSFSAVLAYLRYVEAVDAAERTRWHRRVLVLFLLALMSKPMAVTLPIVLLLLDGYPLNRIQGLSGIWQRVREKASHFVMSFAAGVITIIAQKSQGAVVAVGELSVPTRLVNALRSSVFYIEKTLWPQPLVPLYPFPDWDWKLWLEVATFFVICWFCFVKWREGRRYWATVWMIYLVTLAPVIGIVQVGGQAAADRFTYIPTLGFYILLAVGMVGLWRHCVERKREVLVSVIIGYTAILTVGVSSVWTIQQIPVWQNTGVFWEWVIQNFPNKLARAHTNLGIYYGEQGDSGRAAKMYRRAIEIKSDFAPPYNLLAGVHQSRGEWNKAEELMRQALAIQPDAMIENNLGLMFMGQGNLAEAERWFHQAAATQADFAQAYNNLGLLYEKLERPEDAEGQYRKAIDIDFDLAPAHANLGNLYRKRNQMDRAIVEFNLAVFLNPEHAGMRNALAETLMAAGYLEKAEQELREVLRLDPGHEAARTNLKTVQQHTGSPT</sequence>
<evidence type="ECO:0000256" key="1">
    <source>
        <dbReference type="ARBA" id="ARBA00022737"/>
    </source>
</evidence>
<dbReference type="Proteomes" id="UP001157733">
    <property type="component" value="Chromosome"/>
</dbReference>
<dbReference type="InterPro" id="IPR019734">
    <property type="entry name" value="TPR_rpt"/>
</dbReference>
<keyword evidence="2 3" id="KW-0802">TPR repeat</keyword>
<reference evidence="5 6" key="1">
    <citation type="submission" date="2022-09" db="EMBL/GenBank/DDBJ databases">
        <authorList>
            <person name="Kop L."/>
        </authorList>
    </citation>
    <scope>NUCLEOTIDE SEQUENCE [LARGE SCALE GENOMIC DNA]</scope>
    <source>
        <strain evidence="5 6">347</strain>
    </source>
</reference>
<dbReference type="InterPro" id="IPR052346">
    <property type="entry name" value="O-mannosyl-transferase_TMTC"/>
</dbReference>
<dbReference type="SMART" id="SM00028">
    <property type="entry name" value="TPR"/>
    <property type="match status" value="6"/>
</dbReference>
<feature type="transmembrane region" description="Helical" evidence="4">
    <location>
        <begin position="391"/>
        <end position="412"/>
    </location>
</feature>
<dbReference type="Pfam" id="PF13181">
    <property type="entry name" value="TPR_8"/>
    <property type="match status" value="1"/>
</dbReference>
<dbReference type="Gene3D" id="1.25.40.10">
    <property type="entry name" value="Tetratricopeptide repeat domain"/>
    <property type="match status" value="3"/>
</dbReference>
<dbReference type="InterPro" id="IPR011990">
    <property type="entry name" value="TPR-like_helical_dom_sf"/>
</dbReference>
<feature type="transmembrane region" description="Helical" evidence="4">
    <location>
        <begin position="304"/>
        <end position="322"/>
    </location>
</feature>
<evidence type="ECO:0000256" key="2">
    <source>
        <dbReference type="ARBA" id="ARBA00022803"/>
    </source>
</evidence>
<feature type="transmembrane region" description="Helical" evidence="4">
    <location>
        <begin position="334"/>
        <end position="353"/>
    </location>
</feature>
<evidence type="ECO:0000256" key="3">
    <source>
        <dbReference type="PROSITE-ProRule" id="PRU00339"/>
    </source>
</evidence>
<feature type="transmembrane region" description="Helical" evidence="4">
    <location>
        <begin position="12"/>
        <end position="33"/>
    </location>
</feature>
<feature type="transmembrane region" description="Helical" evidence="4">
    <location>
        <begin position="192"/>
        <end position="216"/>
    </location>
</feature>
<keyword evidence="4" id="KW-0472">Membrane</keyword>
<keyword evidence="1" id="KW-0677">Repeat</keyword>
<feature type="transmembrane region" description="Helical" evidence="4">
    <location>
        <begin position="96"/>
        <end position="117"/>
    </location>
</feature>
<protein>
    <submittedName>
        <fullName evidence="5">Tetratricopeptide TPR_2 repeat protein</fullName>
    </submittedName>
</protein>
<dbReference type="Pfam" id="PF13432">
    <property type="entry name" value="TPR_16"/>
    <property type="match status" value="1"/>
</dbReference>
<evidence type="ECO:0000313" key="5">
    <source>
        <dbReference type="EMBL" id="CAI2717289.1"/>
    </source>
</evidence>
<keyword evidence="6" id="KW-1185">Reference proteome</keyword>
<proteinExistence type="predicted"/>
<feature type="transmembrane region" description="Helical" evidence="4">
    <location>
        <begin position="129"/>
        <end position="148"/>
    </location>
</feature>